<organism evidence="2 3">
    <name type="scientific">Polluticaenibacter yanchengensis</name>
    <dbReference type="NCBI Taxonomy" id="3014562"/>
    <lineage>
        <taxon>Bacteria</taxon>
        <taxon>Pseudomonadati</taxon>
        <taxon>Bacteroidota</taxon>
        <taxon>Chitinophagia</taxon>
        <taxon>Chitinophagales</taxon>
        <taxon>Chitinophagaceae</taxon>
        <taxon>Polluticaenibacter</taxon>
    </lineage>
</organism>
<sequence length="500" mass="57302">MNPSQFQFYQPNDANLETVLQPIRNYSQQMLAQRQREAAQRRELQMQDIKDREAALKLANKELDDIKYTERFDIANEKNALVKETKDDLTKAYLKGARPWEIQQKLNQALTNINDISLKEKAISEALEGAKQVYSSDDLNFDAIKDRVSKGLLYDNEGNRIPIDPSRIPELVAQNSDAALTGKSLKGWYTGSNDITIREGHKTGRGGGVTTSIQYKIPNQAFYDEKTKKIDIRNEVDKDGNKLLDKTLFDDYYNDDKKRYVMDAWINKENRIRSKSNEPLLEKDTPEAEAFLRKYLYNELSRDLDKTYKETEQRNENRVTSINIGGRSKEKAPLPFHDFYKNTLDKFNVKDSRASIPRNLNFLNQNVREYVINHVKTQYGQDGVPLDNKGLKYLKVNPENIYVYPEKSDPSKLVIFAKTKGNKLNGAIEPEDRFLGYLDEGTMNNALNAKIKNADKDDYVLDGVIQQSQPSIQSPVRQPVQTQRTPTTKPTTSLPGGAIR</sequence>
<evidence type="ECO:0000313" key="3">
    <source>
        <dbReference type="Proteomes" id="UP001210231"/>
    </source>
</evidence>
<reference evidence="2 3" key="1">
    <citation type="submission" date="2022-12" db="EMBL/GenBank/DDBJ databases">
        <title>Chitinophagaceae gen. sp. nov., a new member of the family Chitinophagaceae, isolated from soil in a chemical factory.</title>
        <authorList>
            <person name="Ke Z."/>
        </authorList>
    </citation>
    <scope>NUCLEOTIDE SEQUENCE [LARGE SCALE GENOMIC DNA]</scope>
    <source>
        <strain evidence="2 3">LY-5</strain>
    </source>
</reference>
<comment type="caution">
    <text evidence="2">The sequence shown here is derived from an EMBL/GenBank/DDBJ whole genome shotgun (WGS) entry which is preliminary data.</text>
</comment>
<protein>
    <submittedName>
        <fullName evidence="2">Uncharacterized protein</fullName>
    </submittedName>
</protein>
<evidence type="ECO:0000256" key="1">
    <source>
        <dbReference type="SAM" id="MobiDB-lite"/>
    </source>
</evidence>
<dbReference type="EMBL" id="JAQGEF010000007">
    <property type="protein sequence ID" value="MDA3614722.1"/>
    <property type="molecule type" value="Genomic_DNA"/>
</dbReference>
<keyword evidence="3" id="KW-1185">Reference proteome</keyword>
<proteinExistence type="predicted"/>
<feature type="compositionally biased region" description="Low complexity" evidence="1">
    <location>
        <begin position="467"/>
        <end position="492"/>
    </location>
</feature>
<name>A0ABT4UIR0_9BACT</name>
<evidence type="ECO:0000313" key="2">
    <source>
        <dbReference type="EMBL" id="MDA3614722.1"/>
    </source>
</evidence>
<feature type="region of interest" description="Disordered" evidence="1">
    <location>
        <begin position="467"/>
        <end position="500"/>
    </location>
</feature>
<dbReference type="RefSeq" id="WP_407031047.1">
    <property type="nucleotide sequence ID" value="NZ_JAQGEF010000007.1"/>
</dbReference>
<dbReference type="Proteomes" id="UP001210231">
    <property type="component" value="Unassembled WGS sequence"/>
</dbReference>
<accession>A0ABT4UIR0</accession>
<gene>
    <name evidence="2" type="ORF">O3P16_07875</name>
</gene>